<gene>
    <name evidence="1" type="ORF">GJ689_12380</name>
</gene>
<accession>A0A9X5AT92</accession>
<dbReference type="AlphaFoldDB" id="A0A9X5AT92"/>
<dbReference type="InterPro" id="IPR036782">
    <property type="entry name" value="NE0471-like_N"/>
</dbReference>
<protein>
    <recommendedName>
        <fullName evidence="3">DUF2442 domain-containing protein</fullName>
    </recommendedName>
</protein>
<evidence type="ECO:0008006" key="3">
    <source>
        <dbReference type="Google" id="ProtNLM"/>
    </source>
</evidence>
<name>A0A9X5AT92_9BRAD</name>
<dbReference type="Gene3D" id="3.30.2020.10">
    <property type="entry name" value="NE0471-like N-terminal domain"/>
    <property type="match status" value="1"/>
</dbReference>
<evidence type="ECO:0000313" key="2">
    <source>
        <dbReference type="Proteomes" id="UP000438991"/>
    </source>
</evidence>
<dbReference type="RefSeq" id="WP_155479802.1">
    <property type="nucleotide sequence ID" value="NZ_WNKV01000008.1"/>
</dbReference>
<dbReference type="EMBL" id="WNKV01000008">
    <property type="protein sequence ID" value="MTW17000.1"/>
    <property type="molecule type" value="Genomic_DNA"/>
</dbReference>
<dbReference type="SUPFAM" id="SSF47413">
    <property type="entry name" value="lambda repressor-like DNA-binding domains"/>
    <property type="match status" value="1"/>
</dbReference>
<organism evidence="1 2">
    <name type="scientific">Rhodoplanes serenus</name>
    <dbReference type="NCBI Taxonomy" id="200615"/>
    <lineage>
        <taxon>Bacteria</taxon>
        <taxon>Pseudomonadati</taxon>
        <taxon>Pseudomonadota</taxon>
        <taxon>Alphaproteobacteria</taxon>
        <taxon>Hyphomicrobiales</taxon>
        <taxon>Nitrobacteraceae</taxon>
        <taxon>Rhodoplanes</taxon>
    </lineage>
</organism>
<proteinExistence type="predicted"/>
<dbReference type="Proteomes" id="UP000438991">
    <property type="component" value="Unassembled WGS sequence"/>
</dbReference>
<sequence length="166" mass="17921">MSETDILDTGVLDTGVPMARIAAARVVGPSHLEITWAAGNRGGRTETVDVAPLIGSYKVYRPLRSDAALFATARLIDEGDAIAWDGPDLEMSADLIETIAEQEMDSAEFARFLKRNKLTQEAAAALLGRSRRQIGYYLNPGPVPRIVALACFGYEALAARRRSDAA</sequence>
<dbReference type="Gene3D" id="1.10.260.40">
    <property type="entry name" value="lambda repressor-like DNA-binding domains"/>
    <property type="match status" value="1"/>
</dbReference>
<dbReference type="SUPFAM" id="SSF143880">
    <property type="entry name" value="NE0471 N-terminal domain-like"/>
    <property type="match status" value="1"/>
</dbReference>
<dbReference type="GO" id="GO:0003677">
    <property type="term" value="F:DNA binding"/>
    <property type="evidence" value="ECO:0007669"/>
    <property type="project" value="InterPro"/>
</dbReference>
<comment type="caution">
    <text evidence="1">The sequence shown here is derived from an EMBL/GenBank/DDBJ whole genome shotgun (WGS) entry which is preliminary data.</text>
</comment>
<evidence type="ECO:0000313" key="1">
    <source>
        <dbReference type="EMBL" id="MTW17000.1"/>
    </source>
</evidence>
<dbReference type="InterPro" id="IPR010982">
    <property type="entry name" value="Lambda_DNA-bd_dom_sf"/>
</dbReference>
<reference evidence="1 2" key="1">
    <citation type="submission" date="2019-11" db="EMBL/GenBank/DDBJ databases">
        <title>Whole-genome sequence of Rhodoplanes serenus DSM 18633, type strain.</title>
        <authorList>
            <person name="Kyndt J.A."/>
            <person name="Meyer T.E."/>
        </authorList>
    </citation>
    <scope>NUCLEOTIDE SEQUENCE [LARGE SCALE GENOMIC DNA]</scope>
    <source>
        <strain evidence="1 2">DSM 18633</strain>
    </source>
</reference>